<protein>
    <submittedName>
        <fullName evidence="1">Uncharacterized protein</fullName>
    </submittedName>
</protein>
<evidence type="ECO:0000313" key="2">
    <source>
        <dbReference type="Proteomes" id="UP000800038"/>
    </source>
</evidence>
<gene>
    <name evidence="1" type="ORF">EJ02DRAFT_179936</name>
</gene>
<name>A0A6A5S885_9PLEO</name>
<evidence type="ECO:0000313" key="1">
    <source>
        <dbReference type="EMBL" id="KAF1934656.1"/>
    </source>
</evidence>
<sequence>MCCGWCGAGSEAMKVAFRFPVESRMRHVTRPNTLYWRPSQDEAHNEAPRIADLVRFLMIQKCVFVVTCPILRGTSQAAYLSMSE</sequence>
<proteinExistence type="predicted"/>
<reference evidence="1" key="1">
    <citation type="journal article" date="2020" name="Stud. Mycol.">
        <title>101 Dothideomycetes genomes: a test case for predicting lifestyles and emergence of pathogens.</title>
        <authorList>
            <person name="Haridas S."/>
            <person name="Albert R."/>
            <person name="Binder M."/>
            <person name="Bloem J."/>
            <person name="Labutti K."/>
            <person name="Salamov A."/>
            <person name="Andreopoulos B."/>
            <person name="Baker S."/>
            <person name="Barry K."/>
            <person name="Bills G."/>
            <person name="Bluhm B."/>
            <person name="Cannon C."/>
            <person name="Castanera R."/>
            <person name="Culley D."/>
            <person name="Daum C."/>
            <person name="Ezra D."/>
            <person name="Gonzalez J."/>
            <person name="Henrissat B."/>
            <person name="Kuo A."/>
            <person name="Liang C."/>
            <person name="Lipzen A."/>
            <person name="Lutzoni F."/>
            <person name="Magnuson J."/>
            <person name="Mondo S."/>
            <person name="Nolan M."/>
            <person name="Ohm R."/>
            <person name="Pangilinan J."/>
            <person name="Park H.-J."/>
            <person name="Ramirez L."/>
            <person name="Alfaro M."/>
            <person name="Sun H."/>
            <person name="Tritt A."/>
            <person name="Yoshinaga Y."/>
            <person name="Zwiers L.-H."/>
            <person name="Turgeon B."/>
            <person name="Goodwin S."/>
            <person name="Spatafora J."/>
            <person name="Crous P."/>
            <person name="Grigoriev I."/>
        </authorList>
    </citation>
    <scope>NUCLEOTIDE SEQUENCE</scope>
    <source>
        <strain evidence="1">CBS 161.51</strain>
    </source>
</reference>
<dbReference type="EMBL" id="ML976410">
    <property type="protein sequence ID" value="KAF1934656.1"/>
    <property type="molecule type" value="Genomic_DNA"/>
</dbReference>
<dbReference type="AlphaFoldDB" id="A0A6A5S885"/>
<accession>A0A6A5S885</accession>
<keyword evidence="2" id="KW-1185">Reference proteome</keyword>
<dbReference type="Proteomes" id="UP000800038">
    <property type="component" value="Unassembled WGS sequence"/>
</dbReference>
<organism evidence="1 2">
    <name type="scientific">Clathrospora elynae</name>
    <dbReference type="NCBI Taxonomy" id="706981"/>
    <lineage>
        <taxon>Eukaryota</taxon>
        <taxon>Fungi</taxon>
        <taxon>Dikarya</taxon>
        <taxon>Ascomycota</taxon>
        <taxon>Pezizomycotina</taxon>
        <taxon>Dothideomycetes</taxon>
        <taxon>Pleosporomycetidae</taxon>
        <taxon>Pleosporales</taxon>
        <taxon>Diademaceae</taxon>
        <taxon>Clathrospora</taxon>
    </lineage>
</organism>